<dbReference type="GO" id="GO:0007165">
    <property type="term" value="P:signal transduction"/>
    <property type="evidence" value="ECO:0007669"/>
    <property type="project" value="TreeGrafter"/>
</dbReference>
<evidence type="ECO:0000256" key="5">
    <source>
        <dbReference type="ARBA" id="ARBA00022723"/>
    </source>
</evidence>
<dbReference type="InterPro" id="IPR033942">
    <property type="entry name" value="IMPase"/>
</dbReference>
<feature type="binding site" evidence="8">
    <location>
        <position position="395"/>
    </location>
    <ligand>
        <name>Mg(2+)</name>
        <dbReference type="ChEBI" id="CHEBI:18420"/>
        <label>1</label>
        <note>catalytic</note>
    </ligand>
</feature>
<dbReference type="CDD" id="cd01639">
    <property type="entry name" value="IMPase"/>
    <property type="match status" value="2"/>
</dbReference>
<dbReference type="EMBL" id="KQ414663">
    <property type="protein sequence ID" value="KOC65349.1"/>
    <property type="molecule type" value="Genomic_DNA"/>
</dbReference>
<dbReference type="PROSITE" id="PS00629">
    <property type="entry name" value="IMP_1"/>
    <property type="match status" value="2"/>
</dbReference>
<proteinExistence type="inferred from homology"/>
<dbReference type="GO" id="GO:0046872">
    <property type="term" value="F:metal ion binding"/>
    <property type="evidence" value="ECO:0007669"/>
    <property type="project" value="UniProtKB-KW"/>
</dbReference>
<evidence type="ECO:0000256" key="2">
    <source>
        <dbReference type="ARBA" id="ARBA00005152"/>
    </source>
</evidence>
<dbReference type="EC" id="3.1.3.25" evidence="4"/>
<evidence type="ECO:0000256" key="1">
    <source>
        <dbReference type="ARBA" id="ARBA00001946"/>
    </source>
</evidence>
<comment type="cofactor">
    <cofactor evidence="1 8">
        <name>Mg(2+)</name>
        <dbReference type="ChEBI" id="CHEBI:18420"/>
    </cofactor>
</comment>
<protein>
    <recommendedName>
        <fullName evidence="4">inositol-phosphate phosphatase</fullName>
        <ecNumber evidence="4">3.1.3.25</ecNumber>
    </recommendedName>
</protein>
<feature type="binding site" evidence="8">
    <location>
        <position position="398"/>
    </location>
    <ligand>
        <name>Mg(2+)</name>
        <dbReference type="ChEBI" id="CHEBI:18420"/>
        <label>1</label>
        <note>catalytic</note>
    </ligand>
</feature>
<organism evidence="9 10">
    <name type="scientific">Habropoda laboriosa</name>
    <dbReference type="NCBI Taxonomy" id="597456"/>
    <lineage>
        <taxon>Eukaryota</taxon>
        <taxon>Metazoa</taxon>
        <taxon>Ecdysozoa</taxon>
        <taxon>Arthropoda</taxon>
        <taxon>Hexapoda</taxon>
        <taxon>Insecta</taxon>
        <taxon>Pterygota</taxon>
        <taxon>Neoptera</taxon>
        <taxon>Endopterygota</taxon>
        <taxon>Hymenoptera</taxon>
        <taxon>Apocrita</taxon>
        <taxon>Aculeata</taxon>
        <taxon>Apoidea</taxon>
        <taxon>Anthophila</taxon>
        <taxon>Apidae</taxon>
        <taxon>Habropoda</taxon>
    </lineage>
</organism>
<comment type="similarity">
    <text evidence="3">Belongs to the inositol monophosphatase superfamily.</text>
</comment>
<dbReference type="PRINTS" id="PR00378">
    <property type="entry name" value="LIIMPHPHTASE"/>
</dbReference>
<gene>
    <name evidence="9" type="ORF">WH47_09928</name>
</gene>
<comment type="pathway">
    <text evidence="2">Polyol metabolism; myo-inositol biosynthesis; myo-inositol from D-glucose 6-phosphate: step 2/2.</text>
</comment>
<accession>A0A0L7R3F3</accession>
<dbReference type="InterPro" id="IPR000760">
    <property type="entry name" value="Inositol_monophosphatase-like"/>
</dbReference>
<dbReference type="UniPathway" id="UPA00823">
    <property type="reaction ID" value="UER00788"/>
</dbReference>
<dbReference type="Gene3D" id="3.30.540.10">
    <property type="entry name" value="Fructose-1,6-Bisphosphatase, subunit A, domain 1"/>
    <property type="match status" value="2"/>
</dbReference>
<evidence type="ECO:0000256" key="8">
    <source>
        <dbReference type="PIRSR" id="PIRSR600760-2"/>
    </source>
</evidence>
<dbReference type="Pfam" id="PF00459">
    <property type="entry name" value="Inositol_P"/>
    <property type="match status" value="2"/>
</dbReference>
<feature type="binding site" evidence="8">
    <location>
        <position position="397"/>
    </location>
    <ligand>
        <name>Mg(2+)</name>
        <dbReference type="ChEBI" id="CHEBI:18420"/>
        <label>1</label>
        <note>catalytic</note>
    </ligand>
</feature>
<dbReference type="GO" id="GO:0006021">
    <property type="term" value="P:inositol biosynthetic process"/>
    <property type="evidence" value="ECO:0007669"/>
    <property type="project" value="UniProtKB-UniPathway"/>
</dbReference>
<dbReference type="PRINTS" id="PR00377">
    <property type="entry name" value="IMPHPHTASES"/>
</dbReference>
<keyword evidence="6" id="KW-0378">Hydrolase</keyword>
<name>A0A0L7R3F3_9HYME</name>
<dbReference type="Proteomes" id="UP000053825">
    <property type="component" value="Unassembled WGS sequence"/>
</dbReference>
<dbReference type="GO" id="GO:0008934">
    <property type="term" value="F:inositol monophosphate 1-phosphatase activity"/>
    <property type="evidence" value="ECO:0007669"/>
    <property type="project" value="InterPro"/>
</dbReference>
<evidence type="ECO:0000256" key="4">
    <source>
        <dbReference type="ARBA" id="ARBA00013106"/>
    </source>
</evidence>
<feature type="binding site" evidence="8">
    <location>
        <position position="526"/>
    </location>
    <ligand>
        <name>Mg(2+)</name>
        <dbReference type="ChEBI" id="CHEBI:18420"/>
        <label>1</label>
        <note>catalytic</note>
    </ligand>
</feature>
<dbReference type="AlphaFoldDB" id="A0A0L7R3F3"/>
<dbReference type="PROSITE" id="PS00630">
    <property type="entry name" value="IMP_2"/>
    <property type="match status" value="2"/>
</dbReference>
<dbReference type="InterPro" id="IPR020550">
    <property type="entry name" value="Inositol_monophosphatase_CS"/>
</dbReference>
<keyword evidence="10" id="KW-1185">Reference proteome</keyword>
<evidence type="ECO:0000313" key="10">
    <source>
        <dbReference type="Proteomes" id="UP000053825"/>
    </source>
</evidence>
<keyword evidence="7 8" id="KW-0460">Magnesium</keyword>
<keyword evidence="5 8" id="KW-0479">Metal-binding</keyword>
<dbReference type="SUPFAM" id="SSF56655">
    <property type="entry name" value="Carbohydrate phosphatase"/>
    <property type="match status" value="2"/>
</dbReference>
<dbReference type="PANTHER" id="PTHR20854">
    <property type="entry name" value="INOSITOL MONOPHOSPHATASE"/>
    <property type="match status" value="1"/>
</dbReference>
<feature type="binding site" evidence="8">
    <location>
        <position position="376"/>
    </location>
    <ligand>
        <name>Mg(2+)</name>
        <dbReference type="ChEBI" id="CHEBI:18420"/>
        <label>1</label>
        <note>catalytic</note>
    </ligand>
</feature>
<evidence type="ECO:0000313" key="9">
    <source>
        <dbReference type="EMBL" id="KOC65349.1"/>
    </source>
</evidence>
<dbReference type="InterPro" id="IPR020583">
    <property type="entry name" value="Inositol_monoP_metal-BS"/>
</dbReference>
<dbReference type="FunFam" id="3.30.540.10:FF:000004">
    <property type="entry name" value="Inositol-1-monophosphatase"/>
    <property type="match status" value="2"/>
</dbReference>
<dbReference type="Gene3D" id="3.40.190.80">
    <property type="match status" value="2"/>
</dbReference>
<dbReference type="GO" id="GO:0046854">
    <property type="term" value="P:phosphatidylinositol phosphate biosynthetic process"/>
    <property type="evidence" value="ECO:0007669"/>
    <property type="project" value="InterPro"/>
</dbReference>
<evidence type="ECO:0000256" key="6">
    <source>
        <dbReference type="ARBA" id="ARBA00022801"/>
    </source>
</evidence>
<dbReference type="InterPro" id="IPR020552">
    <property type="entry name" value="Inositol_monoPase_Li-sen"/>
</dbReference>
<dbReference type="PANTHER" id="PTHR20854:SF25">
    <property type="entry name" value="INOSITOL-1-MONOPHOSPHATASE"/>
    <property type="match status" value="1"/>
</dbReference>
<evidence type="ECO:0000256" key="7">
    <source>
        <dbReference type="ARBA" id="ARBA00022842"/>
    </source>
</evidence>
<reference evidence="9 10" key="1">
    <citation type="submission" date="2015-07" db="EMBL/GenBank/DDBJ databases">
        <title>The genome of Habropoda laboriosa.</title>
        <authorList>
            <person name="Pan H."/>
            <person name="Kapheim K."/>
        </authorList>
    </citation>
    <scope>NUCLEOTIDE SEQUENCE [LARGE SCALE GENOMIC DNA]</scope>
    <source>
        <strain evidence="9">0110345459</strain>
    </source>
</reference>
<dbReference type="OrthoDB" id="10254945at2759"/>
<sequence length="585" mass="65045">MSSELDIRNYIEFAKELTLKAGEIFKCGFEGEKIVETKDHEWDLVTDYDKKIENVLINGLKTKFPDHEFIGEESHVKETPVLTDKPTWIIDPIDGTMNYVNSLPFTCISIGLAVCKELAAGIIYNPLTAELYTAIKGQGAFLNDKPISTTTVTELKKALIEIELFSLRIPSRNRDIRTGRLDALIHASRGVRVIGSAALSLAYVAKGALDSFHMDFLQPWDVAAGVLIVREAGGSVLDTKEEQYNFMKPNTIAAGNCTLATEIKELIINTDLKTMPNTVSLDVFSRGRTRVHYLPGNCERVREIEMARYTEDVYYEFAIKLTHDAAQILKTAISGKKNVDEKLGDWDLVTEYDRKIESIVIGQLKAKFSDHRFIGEESTGSELPELTDDPTWIIDPIDGTTNFVHGFPHTCVVIGLAIKKEMVIGIVYNPVLEQLFTARKGRGAFLNNKPIRVSNIQDLSKALVCLESGFIKIDHMREKTIERLRTIVQKAQGIRTLGVAALSLCYIAMGIVEAYYIEGPGISTWDIAAASLIITEAGGVVVDRVTGEKIDIMKPRAIGACNEKIAKEMVKLIREADEKVKEGNK</sequence>
<dbReference type="STRING" id="597456.A0A0L7R3F3"/>
<evidence type="ECO:0000256" key="3">
    <source>
        <dbReference type="ARBA" id="ARBA00009759"/>
    </source>
</evidence>